<protein>
    <submittedName>
        <fullName evidence="1">Uncharacterized protein</fullName>
    </submittedName>
</protein>
<accession>A0A931B5U4</accession>
<gene>
    <name evidence="1" type="ORF">I2501_05230</name>
</gene>
<reference evidence="1" key="1">
    <citation type="submission" date="2020-11" db="EMBL/GenBank/DDBJ databases">
        <title>Isolation and identification of active actinomycetes.</title>
        <authorList>
            <person name="Yu B."/>
        </authorList>
    </citation>
    <scope>NUCLEOTIDE SEQUENCE</scope>
    <source>
        <strain evidence="1">NEAU-YB345</strain>
    </source>
</reference>
<dbReference type="EMBL" id="JADPRT010000002">
    <property type="protein sequence ID" value="MBF9067440.1"/>
    <property type="molecule type" value="Genomic_DNA"/>
</dbReference>
<proteinExistence type="predicted"/>
<name>A0A931B5U4_9ACTN</name>
<dbReference type="Proteomes" id="UP000657385">
    <property type="component" value="Unassembled WGS sequence"/>
</dbReference>
<dbReference type="AlphaFoldDB" id="A0A931B5U4"/>
<dbReference type="RefSeq" id="WP_196192623.1">
    <property type="nucleotide sequence ID" value="NZ_JADPRT010000002.1"/>
</dbReference>
<evidence type="ECO:0000313" key="1">
    <source>
        <dbReference type="EMBL" id="MBF9067440.1"/>
    </source>
</evidence>
<sequence>MMYDLLLTGPLDAESLRTALERTFAVPVDQVDVSAADDPDRRWEAAVSCGYEPVLGDVSWHLEVITDEDVVIGQPTETEVARAVADALGRSVLFPAEPFPPSAYWLAAPGGPTVRARLYDEDPDEDSGEEGTRYLIDAVAAPVPDLPDVRVEAQPEVIREHRMLTPVADAFTGESPSPSVQQAGLLLAAWESFTVRMASGWPPDGWYPADYFAEDLETRDRLGRALMDLAPETSERLSSAIDRIDETYREGTAQDNGAALAEALSLPRVELALRGWWWQRSPQPLPWPEQLR</sequence>
<comment type="caution">
    <text evidence="1">The sequence shown here is derived from an EMBL/GenBank/DDBJ whole genome shotgun (WGS) entry which is preliminary data.</text>
</comment>
<evidence type="ECO:0000313" key="2">
    <source>
        <dbReference type="Proteomes" id="UP000657385"/>
    </source>
</evidence>
<keyword evidence="2" id="KW-1185">Reference proteome</keyword>
<organism evidence="1 2">
    <name type="scientific">Streptacidiphilus fuscans</name>
    <dbReference type="NCBI Taxonomy" id="2789292"/>
    <lineage>
        <taxon>Bacteria</taxon>
        <taxon>Bacillati</taxon>
        <taxon>Actinomycetota</taxon>
        <taxon>Actinomycetes</taxon>
        <taxon>Kitasatosporales</taxon>
        <taxon>Streptomycetaceae</taxon>
        <taxon>Streptacidiphilus</taxon>
    </lineage>
</organism>